<dbReference type="AlphaFoldDB" id="A0A1Y1UE49"/>
<name>A0A1Y1UE49_9TREE</name>
<dbReference type="EMBL" id="NBSH01000008">
    <property type="protein sequence ID" value="ORX36318.1"/>
    <property type="molecule type" value="Genomic_DNA"/>
</dbReference>
<dbReference type="GO" id="GO:0005869">
    <property type="term" value="C:dynactin complex"/>
    <property type="evidence" value="ECO:0007669"/>
    <property type="project" value="InterPro"/>
</dbReference>
<dbReference type="InterPro" id="IPR008603">
    <property type="entry name" value="DCTN4"/>
</dbReference>
<keyword evidence="7" id="KW-0832">Ubl conjugation</keyword>
<sequence>MSVLYHCPHLDESRRPPLPSSYPSSSTSFTPLHSLYFCEECDGVRCNQCVAVEVASYYCPNCLFDVPSANVRGDRNKCNRSCYACPQCATALQIQPTEKMENDQMISGAPYSLICTGCRWSSKTIGWEFDKATGIASQLAKLDPGQAAKTEFEAIKDHLETYMSSSNPEPIRTSSKVPTRHISHLTQMAAKALHRDVPGLAAAKAKGKVRATAGSRSGGLEKAHTKWDELSDYVAKDAWRGGNDSLGIDQLSEMERPEVAALSKRWCSSWGRSSLSSSVLPDRILLHTKLTKRCPHPSCRHLLIQPDAKSVRFKIKMVALNYLPAVEIGRRRRRQDKGPGSTPMAPEEIEQRQRERRRTKAKAGDEEDEEMDKALERGAVYVYQLAFTNPLYDPIQIRLTQPYPPKDAPPINHHVHIPTQHFTVSALKEAWAYDEDDEDDDLPGLEGASEVPSDEGVSTVGGTLGRRNRISTLGTTSSGLREKRARGETGVEKKANMTKVLLEVEVLPDAKGDVTFDLEVRYTYRADAPAPNKEEPTSKSSPNDELKTFTFWVRLNVGKVA</sequence>
<reference evidence="15 16" key="1">
    <citation type="submission" date="2017-03" db="EMBL/GenBank/DDBJ databases">
        <title>Widespread Adenine N6-methylation of Active Genes in Fungi.</title>
        <authorList>
            <consortium name="DOE Joint Genome Institute"/>
            <person name="Mondo S.J."/>
            <person name="Dannebaum R.O."/>
            <person name="Kuo R.C."/>
            <person name="Louie K.B."/>
            <person name="Bewick A.J."/>
            <person name="Labutti K."/>
            <person name="Haridas S."/>
            <person name="Kuo A."/>
            <person name="Salamov A."/>
            <person name="Ahrendt S.R."/>
            <person name="Lau R."/>
            <person name="Bowen B.P."/>
            <person name="Lipzen A."/>
            <person name="Sullivan W."/>
            <person name="Andreopoulos W.B."/>
            <person name="Clum A."/>
            <person name="Lindquist E."/>
            <person name="Daum C."/>
            <person name="Northen T.R."/>
            <person name="Ramamoorthy G."/>
            <person name="Schmitz R.J."/>
            <person name="Gryganskyi A."/>
            <person name="Culley D."/>
            <person name="Magnuson J."/>
            <person name="James T.Y."/>
            <person name="O'Malley M.A."/>
            <person name="Stajich J.E."/>
            <person name="Spatafora J.W."/>
            <person name="Visel A."/>
            <person name="Grigoriev I.V."/>
        </authorList>
    </citation>
    <scope>NUCLEOTIDE SEQUENCE [LARGE SCALE GENOMIC DNA]</scope>
    <source>
        <strain evidence="15 16">NRRL Y-17943</strain>
    </source>
</reference>
<dbReference type="PANTHER" id="PTHR13034:SF2">
    <property type="entry name" value="DYNACTIN SUBUNIT 4"/>
    <property type="match status" value="1"/>
</dbReference>
<evidence type="ECO:0000256" key="7">
    <source>
        <dbReference type="ARBA" id="ARBA00022843"/>
    </source>
</evidence>
<evidence type="ECO:0000313" key="16">
    <source>
        <dbReference type="Proteomes" id="UP000193218"/>
    </source>
</evidence>
<keyword evidence="9" id="KW-0175">Coiled coil</keyword>
<evidence type="ECO:0000256" key="5">
    <source>
        <dbReference type="ARBA" id="ARBA00022499"/>
    </source>
</evidence>
<keyword evidence="16" id="KW-1185">Reference proteome</keyword>
<evidence type="ECO:0000256" key="2">
    <source>
        <dbReference type="ARBA" id="ARBA00004529"/>
    </source>
</evidence>
<evidence type="ECO:0000256" key="3">
    <source>
        <dbReference type="ARBA" id="ARBA00004657"/>
    </source>
</evidence>
<dbReference type="RefSeq" id="XP_021870419.1">
    <property type="nucleotide sequence ID" value="XM_022016109.1"/>
</dbReference>
<evidence type="ECO:0000256" key="1">
    <source>
        <dbReference type="ARBA" id="ARBA00004300"/>
    </source>
</evidence>
<feature type="region of interest" description="Disordered" evidence="14">
    <location>
        <begin position="331"/>
        <end position="370"/>
    </location>
</feature>
<dbReference type="GO" id="GO:0001725">
    <property type="term" value="C:stress fiber"/>
    <property type="evidence" value="ECO:0007669"/>
    <property type="project" value="UniProtKB-SubCell"/>
</dbReference>
<comment type="caution">
    <text evidence="15">The sequence shown here is derived from an EMBL/GenBank/DDBJ whole genome shotgun (WGS) entry which is preliminary data.</text>
</comment>
<keyword evidence="6" id="KW-0597">Phosphoprotein</keyword>
<dbReference type="PANTHER" id="PTHR13034">
    <property type="entry name" value="DYNACTIN P62 SUBUNIT"/>
    <property type="match status" value="1"/>
</dbReference>
<feature type="region of interest" description="Disordered" evidence="14">
    <location>
        <begin position="436"/>
        <end position="491"/>
    </location>
</feature>
<comment type="subunit">
    <text evidence="13">Subunit of dynactin, a multiprotein complex part of a tripartite complex with dynein and a adapter, such as BICDL1, BICD2 or HOOK3. The dynactin complex is built around ACTR1A/ACTB filament and consists of an actin-related filament composed of a shoulder domain, a pointed end and a barbed end. Its length is defined by its flexible shoulder domain. The soulder is composed of 2 DCTN1 subunits, 4 DCTN2 and 2 DCTN3. The 4 DCNT2 (via N-terminus) bind the ACTR1A filament and act as molecular rulers to determine the length. The pointed end is important for binding dynein-dynactin cargo adapters. Consists of 4 subunits: ACTR10, DCNT4, DCTN5 and DCTN6. The barbed end is composed of a CAPZA1:CAPZB heterodimers, which binds ACTR1A/ACTB filament and dynactin and stabilizes dynactin. Interacts with ATP7B, but not ATP7A, in a copper-dependent manner. Interacts with ANK2; this interaction is required for localization at costameres. Interacts with N4BP2L1.</text>
</comment>
<evidence type="ECO:0000256" key="13">
    <source>
        <dbReference type="ARBA" id="ARBA00093507"/>
    </source>
</evidence>
<dbReference type="STRING" id="4999.A0A1Y1UE49"/>
<dbReference type="GeneID" id="33557918"/>
<evidence type="ECO:0000256" key="6">
    <source>
        <dbReference type="ARBA" id="ARBA00022553"/>
    </source>
</evidence>
<keyword evidence="10" id="KW-0206">Cytoskeleton</keyword>
<evidence type="ECO:0000256" key="4">
    <source>
        <dbReference type="ARBA" id="ARBA00022490"/>
    </source>
</evidence>
<comment type="subcellular location">
    <subcellularLocation>
        <location evidence="1">Cytoplasm</location>
        <location evidence="1">Cytoskeleton</location>
        <location evidence="1">Microtubule organizing center</location>
        <location evidence="1">Centrosome</location>
    </subcellularLocation>
    <subcellularLocation>
        <location evidence="2">Cytoplasm</location>
        <location evidence="2">Cytoskeleton</location>
        <location evidence="2">Stress fiber</location>
    </subcellularLocation>
    <subcellularLocation>
        <location evidence="3">Cytoplasm</location>
        <location evidence="3">Myofibril</location>
    </subcellularLocation>
</comment>
<feature type="compositionally biased region" description="Polar residues" evidence="14">
    <location>
        <begin position="470"/>
        <end position="479"/>
    </location>
</feature>
<dbReference type="Pfam" id="PF05502">
    <property type="entry name" value="Dynactin_p62"/>
    <property type="match status" value="2"/>
</dbReference>
<evidence type="ECO:0000256" key="9">
    <source>
        <dbReference type="ARBA" id="ARBA00023054"/>
    </source>
</evidence>
<comment type="similarity">
    <text evidence="11">Belongs to the dynactin subunit 4 family.</text>
</comment>
<evidence type="ECO:0000256" key="11">
    <source>
        <dbReference type="ARBA" id="ARBA00034776"/>
    </source>
</evidence>
<organism evidence="15 16">
    <name type="scientific">Kockovaella imperatae</name>
    <dbReference type="NCBI Taxonomy" id="4999"/>
    <lineage>
        <taxon>Eukaryota</taxon>
        <taxon>Fungi</taxon>
        <taxon>Dikarya</taxon>
        <taxon>Basidiomycota</taxon>
        <taxon>Agaricomycotina</taxon>
        <taxon>Tremellomycetes</taxon>
        <taxon>Tremellales</taxon>
        <taxon>Cuniculitremaceae</taxon>
        <taxon>Kockovaella</taxon>
    </lineage>
</organism>
<dbReference type="Proteomes" id="UP000193218">
    <property type="component" value="Unassembled WGS sequence"/>
</dbReference>
<dbReference type="OrthoDB" id="283815at2759"/>
<keyword evidence="5" id="KW-1017">Isopeptide bond</keyword>
<proteinExistence type="inferred from homology"/>
<evidence type="ECO:0000313" key="15">
    <source>
        <dbReference type="EMBL" id="ORX36318.1"/>
    </source>
</evidence>
<evidence type="ECO:0000256" key="8">
    <source>
        <dbReference type="ARBA" id="ARBA00022990"/>
    </source>
</evidence>
<feature type="compositionally biased region" description="Basic and acidic residues" evidence="14">
    <location>
        <begin position="480"/>
        <end position="491"/>
    </location>
</feature>
<keyword evidence="4" id="KW-0963">Cytoplasm</keyword>
<dbReference type="InParanoid" id="A0A1Y1UE49"/>
<evidence type="ECO:0000256" key="10">
    <source>
        <dbReference type="ARBA" id="ARBA00023212"/>
    </source>
</evidence>
<accession>A0A1Y1UE49</accession>
<evidence type="ECO:0000256" key="14">
    <source>
        <dbReference type="SAM" id="MobiDB-lite"/>
    </source>
</evidence>
<protein>
    <recommendedName>
        <fullName evidence="12">Dynactin subunit 4</fullName>
    </recommendedName>
</protein>
<gene>
    <name evidence="15" type="ORF">BD324DRAFT_628277</name>
</gene>
<keyword evidence="8" id="KW-0007">Acetylation</keyword>
<evidence type="ECO:0000256" key="12">
    <source>
        <dbReference type="ARBA" id="ARBA00034864"/>
    </source>
</evidence>